<dbReference type="InterPro" id="IPR050160">
    <property type="entry name" value="MHC/Immunoglobulin"/>
</dbReference>
<keyword evidence="4" id="KW-1015">Disulfide bond</keyword>
<keyword evidence="9" id="KW-1185">Reference proteome</keyword>
<reference evidence="8" key="2">
    <citation type="submission" date="2025-09" db="UniProtKB">
        <authorList>
            <consortium name="Ensembl"/>
        </authorList>
    </citation>
    <scope>IDENTIFICATION</scope>
</reference>
<evidence type="ECO:0000259" key="7">
    <source>
        <dbReference type="PROSITE" id="PS50835"/>
    </source>
</evidence>
<dbReference type="InterPro" id="IPR007110">
    <property type="entry name" value="Ig-like_dom"/>
</dbReference>
<organism evidence="8 9">
    <name type="scientific">Periophthalmus magnuspinnatus</name>
    <dbReference type="NCBI Taxonomy" id="409849"/>
    <lineage>
        <taxon>Eukaryota</taxon>
        <taxon>Metazoa</taxon>
        <taxon>Chordata</taxon>
        <taxon>Craniata</taxon>
        <taxon>Vertebrata</taxon>
        <taxon>Euteleostomi</taxon>
        <taxon>Actinopterygii</taxon>
        <taxon>Neopterygii</taxon>
        <taxon>Teleostei</taxon>
        <taxon>Neoteleostei</taxon>
        <taxon>Acanthomorphata</taxon>
        <taxon>Gobiaria</taxon>
        <taxon>Gobiiformes</taxon>
        <taxon>Gobioidei</taxon>
        <taxon>Gobiidae</taxon>
        <taxon>Oxudercinae</taxon>
        <taxon>Periophthalmus</taxon>
    </lineage>
</organism>
<dbReference type="InterPro" id="IPR014745">
    <property type="entry name" value="MHC_II_a/b_N"/>
</dbReference>
<dbReference type="STRING" id="409849.ENSPMGP00000018631"/>
<dbReference type="Ensembl" id="ENSPMGT00000019873.1">
    <property type="protein sequence ID" value="ENSPMGP00000018631.1"/>
    <property type="gene ID" value="ENSPMGG00000014929.1"/>
</dbReference>
<accession>A0A3B4AQL1</accession>
<feature type="transmembrane region" description="Helical" evidence="6">
    <location>
        <begin position="217"/>
        <end position="238"/>
    </location>
</feature>
<dbReference type="SUPFAM" id="SSF48726">
    <property type="entry name" value="Immunoglobulin"/>
    <property type="match status" value="1"/>
</dbReference>
<dbReference type="SMART" id="SM00921">
    <property type="entry name" value="MHC_II_beta"/>
    <property type="match status" value="1"/>
</dbReference>
<dbReference type="AlphaFoldDB" id="A0A3B4AQL1"/>
<dbReference type="PROSITE" id="PS50835">
    <property type="entry name" value="IG_LIKE"/>
    <property type="match status" value="1"/>
</dbReference>
<keyword evidence="3 6" id="KW-1133">Transmembrane helix</keyword>
<proteinExistence type="predicted"/>
<name>A0A3B4AQL1_9GOBI</name>
<evidence type="ECO:0000256" key="1">
    <source>
        <dbReference type="ARBA" id="ARBA00004479"/>
    </source>
</evidence>
<keyword evidence="6" id="KW-0472">Membrane</keyword>
<dbReference type="InterPro" id="IPR036179">
    <property type="entry name" value="Ig-like_dom_sf"/>
</dbReference>
<evidence type="ECO:0000313" key="9">
    <source>
        <dbReference type="Proteomes" id="UP000261520"/>
    </source>
</evidence>
<evidence type="ECO:0000256" key="2">
    <source>
        <dbReference type="ARBA" id="ARBA00022692"/>
    </source>
</evidence>
<dbReference type="GO" id="GO:0006955">
    <property type="term" value="P:immune response"/>
    <property type="evidence" value="ECO:0007669"/>
    <property type="project" value="InterPro"/>
</dbReference>
<feature type="transmembrane region" description="Helical" evidence="6">
    <location>
        <begin position="12"/>
        <end position="35"/>
    </location>
</feature>
<feature type="domain" description="Ig-like" evidence="7">
    <location>
        <begin position="116"/>
        <end position="202"/>
    </location>
</feature>
<comment type="subcellular location">
    <subcellularLocation>
        <location evidence="1">Membrane</location>
        <topology evidence="1">Single-pass type I membrane protein</topology>
    </subcellularLocation>
</comment>
<keyword evidence="2 6" id="KW-0812">Transmembrane</keyword>
<dbReference type="InterPro" id="IPR011162">
    <property type="entry name" value="MHC_I/II-like_Ag-recog"/>
</dbReference>
<evidence type="ECO:0000313" key="8">
    <source>
        <dbReference type="Ensembl" id="ENSPMGP00000018631.1"/>
    </source>
</evidence>
<dbReference type="Gene3D" id="2.60.40.10">
    <property type="entry name" value="Immunoglobulins"/>
    <property type="match status" value="1"/>
</dbReference>
<dbReference type="InterPro" id="IPR000353">
    <property type="entry name" value="MHC_II_b_N"/>
</dbReference>
<dbReference type="Gene3D" id="3.10.320.10">
    <property type="entry name" value="Class II Histocompatibility Antigen, M Beta Chain, Chain B, domain 1"/>
    <property type="match status" value="1"/>
</dbReference>
<sequence length="245" mass="27217">AAVEFLRPSLAPSVFCAVGLSLGLVGVAVGTFFLFNSTEPKDIQLIVSYFYNKQEYLRFDSRVGRYVGYTEHGKKNAEAWNKDPSELERARHEKDRVCVHSVKVDVDAILSKSVEPYAVLSSVPSAGSDRVLVCSVYSFFPKDITVSWTNHQQLLTTGVTSTDLVPDADWYYQLHSQLEYSPRSGDQISCVVEHISLKEPLVLDWEDALSDGDRNKFAIGASGLVLGLVLSLAGFIFYKHKSRGE</sequence>
<dbReference type="InterPro" id="IPR003597">
    <property type="entry name" value="Ig_C1-set"/>
</dbReference>
<dbReference type="Pfam" id="PF07654">
    <property type="entry name" value="C1-set"/>
    <property type="match status" value="1"/>
</dbReference>
<dbReference type="GO" id="GO:0019882">
    <property type="term" value="P:antigen processing and presentation"/>
    <property type="evidence" value="ECO:0007669"/>
    <property type="project" value="InterPro"/>
</dbReference>
<evidence type="ECO:0000256" key="5">
    <source>
        <dbReference type="ARBA" id="ARBA00023180"/>
    </source>
</evidence>
<dbReference type="SMART" id="SM00407">
    <property type="entry name" value="IGc1"/>
    <property type="match status" value="1"/>
</dbReference>
<dbReference type="GO" id="GO:0042613">
    <property type="term" value="C:MHC class II protein complex"/>
    <property type="evidence" value="ECO:0007669"/>
    <property type="project" value="InterPro"/>
</dbReference>
<evidence type="ECO:0000256" key="4">
    <source>
        <dbReference type="ARBA" id="ARBA00023157"/>
    </source>
</evidence>
<dbReference type="PANTHER" id="PTHR19944:SF99">
    <property type="entry name" value="HLA CLASS II HISTOCOMPATIBILITY ANTIGEN, DRB1 BETA CHAIN"/>
    <property type="match status" value="1"/>
</dbReference>
<dbReference type="InterPro" id="IPR013783">
    <property type="entry name" value="Ig-like_fold"/>
</dbReference>
<dbReference type="PANTHER" id="PTHR19944">
    <property type="entry name" value="MHC CLASS II-RELATED"/>
    <property type="match status" value="1"/>
</dbReference>
<protein>
    <recommendedName>
        <fullName evidence="7">Ig-like domain-containing protein</fullName>
    </recommendedName>
</protein>
<evidence type="ECO:0000256" key="6">
    <source>
        <dbReference type="SAM" id="Phobius"/>
    </source>
</evidence>
<dbReference type="Pfam" id="PF00969">
    <property type="entry name" value="MHC_II_beta"/>
    <property type="match status" value="1"/>
</dbReference>
<reference evidence="8" key="1">
    <citation type="submission" date="2025-08" db="UniProtKB">
        <authorList>
            <consortium name="Ensembl"/>
        </authorList>
    </citation>
    <scope>IDENTIFICATION</scope>
</reference>
<dbReference type="Proteomes" id="UP000261520">
    <property type="component" value="Unplaced"/>
</dbReference>
<evidence type="ECO:0000256" key="3">
    <source>
        <dbReference type="ARBA" id="ARBA00022989"/>
    </source>
</evidence>
<dbReference type="SUPFAM" id="SSF54452">
    <property type="entry name" value="MHC antigen-recognition domain"/>
    <property type="match status" value="1"/>
</dbReference>
<keyword evidence="5" id="KW-0325">Glycoprotein</keyword>